<dbReference type="eggNOG" id="ENOG502RH3X">
    <property type="taxonomic scope" value="Eukaryota"/>
</dbReference>
<dbReference type="Proteomes" id="UP000006643">
    <property type="component" value="Unassembled WGS sequence"/>
</dbReference>
<dbReference type="AlphaFoldDB" id="D0NDA2"/>
<sequence>MDAHGSDLPSIHQRPYFDGIVQLPVLPSHLARESLAAMPSSTYWPRPPRPSATPDSAPNSTEWDQTIPVSTATTNPSTPVSTTVNEKRKAGAKSSAEQQGKKKKSSKKGTTPSKRFVGTNKMIEALLDMHFKDDDVRLRVKNADTNRKKALAWQFFANRLSEKLEVVLSSDQPPKSGYTPCKSGCRHERRHNSYRRIDGADDKLVEVLRDTQPEYNKNKIESHDPLRPAYSPQGVVFATIPAFVLRRSSKSHRGAIHCANDVRKACDSLKSIETPNSFPLRNSSEN</sequence>
<evidence type="ECO:0000313" key="2">
    <source>
        <dbReference type="EMBL" id="EEY56059.1"/>
    </source>
</evidence>
<dbReference type="OrthoDB" id="121349at2759"/>
<evidence type="ECO:0000313" key="3">
    <source>
        <dbReference type="Proteomes" id="UP000006643"/>
    </source>
</evidence>
<dbReference type="KEGG" id="pif:PITG_08829"/>
<dbReference type="InParanoid" id="D0NDA2"/>
<accession>D0NDA2</accession>
<feature type="region of interest" description="Disordered" evidence="1">
    <location>
        <begin position="38"/>
        <end position="116"/>
    </location>
</feature>
<dbReference type="GeneID" id="9461943"/>
<proteinExistence type="predicted"/>
<feature type="compositionally biased region" description="Low complexity" evidence="1">
    <location>
        <begin position="68"/>
        <end position="84"/>
    </location>
</feature>
<keyword evidence="3" id="KW-1185">Reference proteome</keyword>
<dbReference type="RefSeq" id="XP_002902889.1">
    <property type="nucleotide sequence ID" value="XM_002902843.1"/>
</dbReference>
<feature type="compositionally biased region" description="Polar residues" evidence="1">
    <location>
        <begin position="53"/>
        <end position="64"/>
    </location>
</feature>
<dbReference type="VEuPathDB" id="FungiDB:PITG_08829"/>
<gene>
    <name evidence="2" type="ORF">PITG_08829</name>
</gene>
<reference evidence="3" key="1">
    <citation type="journal article" date="2009" name="Nature">
        <title>Genome sequence and analysis of the Irish potato famine pathogen Phytophthora infestans.</title>
        <authorList>
            <consortium name="The Broad Institute Genome Sequencing Platform"/>
            <person name="Haas B.J."/>
            <person name="Kamoun S."/>
            <person name="Zody M.C."/>
            <person name="Jiang R.H."/>
            <person name="Handsaker R.E."/>
            <person name="Cano L.M."/>
            <person name="Grabherr M."/>
            <person name="Kodira C.D."/>
            <person name="Raffaele S."/>
            <person name="Torto-Alalibo T."/>
            <person name="Bozkurt T.O."/>
            <person name="Ah-Fong A.M."/>
            <person name="Alvarado L."/>
            <person name="Anderson V.L."/>
            <person name="Armstrong M.R."/>
            <person name="Avrova A."/>
            <person name="Baxter L."/>
            <person name="Beynon J."/>
            <person name="Boevink P.C."/>
            <person name="Bollmann S.R."/>
            <person name="Bos J.I."/>
            <person name="Bulone V."/>
            <person name="Cai G."/>
            <person name="Cakir C."/>
            <person name="Carrington J.C."/>
            <person name="Chawner M."/>
            <person name="Conti L."/>
            <person name="Costanzo S."/>
            <person name="Ewan R."/>
            <person name="Fahlgren N."/>
            <person name="Fischbach M.A."/>
            <person name="Fugelstad J."/>
            <person name="Gilroy E.M."/>
            <person name="Gnerre S."/>
            <person name="Green P.J."/>
            <person name="Grenville-Briggs L.J."/>
            <person name="Griffith J."/>
            <person name="Grunwald N.J."/>
            <person name="Horn K."/>
            <person name="Horner N.R."/>
            <person name="Hu C.H."/>
            <person name="Huitema E."/>
            <person name="Jeong D.H."/>
            <person name="Jones A.M."/>
            <person name="Jones J.D."/>
            <person name="Jones R.W."/>
            <person name="Karlsson E.K."/>
            <person name="Kunjeti S.G."/>
            <person name="Lamour K."/>
            <person name="Liu Z."/>
            <person name="Ma L."/>
            <person name="Maclean D."/>
            <person name="Chibucos M.C."/>
            <person name="McDonald H."/>
            <person name="McWalters J."/>
            <person name="Meijer H.J."/>
            <person name="Morgan W."/>
            <person name="Morris P.F."/>
            <person name="Munro C.A."/>
            <person name="O'Neill K."/>
            <person name="Ospina-Giraldo M."/>
            <person name="Pinzon A."/>
            <person name="Pritchard L."/>
            <person name="Ramsahoye B."/>
            <person name="Ren Q."/>
            <person name="Restrepo S."/>
            <person name="Roy S."/>
            <person name="Sadanandom A."/>
            <person name="Savidor A."/>
            <person name="Schornack S."/>
            <person name="Schwartz D.C."/>
            <person name="Schumann U.D."/>
            <person name="Schwessinger B."/>
            <person name="Seyer L."/>
            <person name="Sharpe T."/>
            <person name="Silvar C."/>
            <person name="Song J."/>
            <person name="Studholme D.J."/>
            <person name="Sykes S."/>
            <person name="Thines M."/>
            <person name="van de Vondervoort P.J."/>
            <person name="Phuntumart V."/>
            <person name="Wawra S."/>
            <person name="Weide R."/>
            <person name="Win J."/>
            <person name="Young C."/>
            <person name="Zhou S."/>
            <person name="Fry W."/>
            <person name="Meyers B.C."/>
            <person name="van West P."/>
            <person name="Ristaino J."/>
            <person name="Govers F."/>
            <person name="Birch P.R."/>
            <person name="Whisson S.C."/>
            <person name="Judelson H.S."/>
            <person name="Nusbaum C."/>
        </authorList>
    </citation>
    <scope>NUCLEOTIDE SEQUENCE [LARGE SCALE GENOMIC DNA]</scope>
    <source>
        <strain evidence="3">T30-4</strain>
    </source>
</reference>
<dbReference type="EMBL" id="DS028133">
    <property type="protein sequence ID" value="EEY56059.1"/>
    <property type="molecule type" value="Genomic_DNA"/>
</dbReference>
<organism evidence="2 3">
    <name type="scientific">Phytophthora infestans (strain T30-4)</name>
    <name type="common">Potato late blight agent</name>
    <dbReference type="NCBI Taxonomy" id="403677"/>
    <lineage>
        <taxon>Eukaryota</taxon>
        <taxon>Sar</taxon>
        <taxon>Stramenopiles</taxon>
        <taxon>Oomycota</taxon>
        <taxon>Peronosporomycetes</taxon>
        <taxon>Peronosporales</taxon>
        <taxon>Peronosporaceae</taxon>
        <taxon>Phytophthora</taxon>
    </lineage>
</organism>
<dbReference type="HOGENOM" id="CLU_974751_0_0_1"/>
<protein>
    <submittedName>
        <fullName evidence="2">Uncharacterized protein</fullName>
    </submittedName>
</protein>
<evidence type="ECO:0000256" key="1">
    <source>
        <dbReference type="SAM" id="MobiDB-lite"/>
    </source>
</evidence>
<name>D0NDA2_PHYIT</name>